<reference evidence="2" key="1">
    <citation type="journal article" date="2023" name="G3 (Bethesda)">
        <title>A reference genome for the long-term kleptoplast-retaining sea slug Elysia crispata morphotype clarki.</title>
        <authorList>
            <person name="Eastman K.E."/>
            <person name="Pendleton A.L."/>
            <person name="Shaikh M.A."/>
            <person name="Suttiyut T."/>
            <person name="Ogas R."/>
            <person name="Tomko P."/>
            <person name="Gavelis G."/>
            <person name="Widhalm J.R."/>
            <person name="Wisecaver J.H."/>
        </authorList>
    </citation>
    <scope>NUCLEOTIDE SEQUENCE</scope>
    <source>
        <strain evidence="2">ECLA1</strain>
    </source>
</reference>
<dbReference type="Proteomes" id="UP001283361">
    <property type="component" value="Unassembled WGS sequence"/>
</dbReference>
<gene>
    <name evidence="2" type="ORF">RRG08_013523</name>
</gene>
<evidence type="ECO:0000256" key="1">
    <source>
        <dbReference type="SAM" id="MobiDB-lite"/>
    </source>
</evidence>
<keyword evidence="3" id="KW-1185">Reference proteome</keyword>
<evidence type="ECO:0000313" key="2">
    <source>
        <dbReference type="EMBL" id="KAK3728800.1"/>
    </source>
</evidence>
<sequence>MGGLHGATTTWHSPPPQPATPCPAVVAERVMESLRRADFCRAINRAGLAGPRARSVYVSIVTSVESVNCHHHCIMSIVTLVYRADCHLCVSCRLSPQCIVSIVRLVYVSIVTSSVSFRLSARVEHLRVVLSSYQSGARTR</sequence>
<organism evidence="2 3">
    <name type="scientific">Elysia crispata</name>
    <name type="common">lettuce slug</name>
    <dbReference type="NCBI Taxonomy" id="231223"/>
    <lineage>
        <taxon>Eukaryota</taxon>
        <taxon>Metazoa</taxon>
        <taxon>Spiralia</taxon>
        <taxon>Lophotrochozoa</taxon>
        <taxon>Mollusca</taxon>
        <taxon>Gastropoda</taxon>
        <taxon>Heterobranchia</taxon>
        <taxon>Euthyneura</taxon>
        <taxon>Panpulmonata</taxon>
        <taxon>Sacoglossa</taxon>
        <taxon>Placobranchoidea</taxon>
        <taxon>Plakobranchidae</taxon>
        <taxon>Elysia</taxon>
    </lineage>
</organism>
<comment type="caution">
    <text evidence="2">The sequence shown here is derived from an EMBL/GenBank/DDBJ whole genome shotgun (WGS) entry which is preliminary data.</text>
</comment>
<evidence type="ECO:0000313" key="3">
    <source>
        <dbReference type="Proteomes" id="UP001283361"/>
    </source>
</evidence>
<dbReference type="EMBL" id="JAWDGP010007172">
    <property type="protein sequence ID" value="KAK3728800.1"/>
    <property type="molecule type" value="Genomic_DNA"/>
</dbReference>
<protein>
    <submittedName>
        <fullName evidence="2">Uncharacterized protein</fullName>
    </submittedName>
</protein>
<feature type="region of interest" description="Disordered" evidence="1">
    <location>
        <begin position="1"/>
        <end position="20"/>
    </location>
</feature>
<name>A0AAE1CQH0_9GAST</name>
<proteinExistence type="predicted"/>
<accession>A0AAE1CQH0</accession>
<dbReference type="AlphaFoldDB" id="A0AAE1CQH0"/>